<feature type="region of interest" description="Disordered" evidence="2">
    <location>
        <begin position="84"/>
        <end position="103"/>
    </location>
</feature>
<evidence type="ECO:0000256" key="1">
    <source>
        <dbReference type="ARBA" id="ARBA00023235"/>
    </source>
</evidence>
<name>A0ABX9QDM9_9BACT</name>
<dbReference type="Gene3D" id="3.30.70.1560">
    <property type="entry name" value="Alpha-L RNA-binding motif"/>
    <property type="match status" value="1"/>
</dbReference>
<gene>
    <name evidence="3" type="ORF">D7Y13_24790</name>
</gene>
<dbReference type="SUPFAM" id="SSF55120">
    <property type="entry name" value="Pseudouridine synthase"/>
    <property type="match status" value="1"/>
</dbReference>
<accession>A0ABX9QDM9</accession>
<dbReference type="Proteomes" id="UP000278907">
    <property type="component" value="Unassembled WGS sequence"/>
</dbReference>
<dbReference type="InterPro" id="IPR042092">
    <property type="entry name" value="PsdUridine_s_RsuA/RluB/E/F_cat"/>
</dbReference>
<dbReference type="EMBL" id="RAWI01000213">
    <property type="protein sequence ID" value="RKI02361.1"/>
    <property type="molecule type" value="Genomic_DNA"/>
</dbReference>
<sequence length="103" mass="11137">VVQLVADLRVGEQPEAALVRVRDEKTVEVTLTEGRHHQVKRMLGAVGLPARALHREAVGDIVLGDLPEGGFRLLTDAEVRDKLHYTGRAPEPQAAAAPESEDA</sequence>
<proteinExistence type="predicted"/>
<dbReference type="InterPro" id="IPR020103">
    <property type="entry name" value="PsdUridine_synth_cat_dom_sf"/>
</dbReference>
<protein>
    <recommendedName>
        <fullName evidence="5">16S rRNA pseudouridine(516) synthase</fullName>
    </recommendedName>
</protein>
<keyword evidence="1" id="KW-0413">Isomerase</keyword>
<organism evidence="3 4">
    <name type="scientific">Corallococcus praedator</name>
    <dbReference type="NCBI Taxonomy" id="2316724"/>
    <lineage>
        <taxon>Bacteria</taxon>
        <taxon>Pseudomonadati</taxon>
        <taxon>Myxococcota</taxon>
        <taxon>Myxococcia</taxon>
        <taxon>Myxococcales</taxon>
        <taxon>Cystobacterineae</taxon>
        <taxon>Myxococcaceae</taxon>
        <taxon>Corallococcus</taxon>
    </lineage>
</organism>
<feature type="compositionally biased region" description="Low complexity" evidence="2">
    <location>
        <begin position="89"/>
        <end position="103"/>
    </location>
</feature>
<evidence type="ECO:0008006" key="5">
    <source>
        <dbReference type="Google" id="ProtNLM"/>
    </source>
</evidence>
<evidence type="ECO:0000313" key="3">
    <source>
        <dbReference type="EMBL" id="RKI02361.1"/>
    </source>
</evidence>
<dbReference type="Gene3D" id="3.30.70.580">
    <property type="entry name" value="Pseudouridine synthase I, catalytic domain, N-terminal subdomain"/>
    <property type="match status" value="1"/>
</dbReference>
<evidence type="ECO:0000313" key="4">
    <source>
        <dbReference type="Proteomes" id="UP000278907"/>
    </source>
</evidence>
<feature type="non-terminal residue" evidence="3">
    <location>
        <position position="1"/>
    </location>
</feature>
<keyword evidence="4" id="KW-1185">Reference proteome</keyword>
<reference evidence="3 4" key="1">
    <citation type="submission" date="2018-09" db="EMBL/GenBank/DDBJ databases">
        <authorList>
            <person name="Livingstone P.G."/>
            <person name="Whitworth D.E."/>
        </authorList>
    </citation>
    <scope>NUCLEOTIDE SEQUENCE [LARGE SCALE GENOMIC DNA]</scope>
    <source>
        <strain evidence="3 4">CA031B</strain>
    </source>
</reference>
<evidence type="ECO:0000256" key="2">
    <source>
        <dbReference type="SAM" id="MobiDB-lite"/>
    </source>
</evidence>
<dbReference type="InterPro" id="IPR020094">
    <property type="entry name" value="TruA/RsuA/RluB/E/F_N"/>
</dbReference>
<comment type="caution">
    <text evidence="3">The sequence shown here is derived from an EMBL/GenBank/DDBJ whole genome shotgun (WGS) entry which is preliminary data.</text>
</comment>